<dbReference type="InterPro" id="IPR011006">
    <property type="entry name" value="CheY-like_superfamily"/>
</dbReference>
<dbReference type="AlphaFoldDB" id="A0A2H0TDP3"/>
<sequence length="135" mass="15271">MAHKEARMAKKDIKKILIVDDDDFLLDVYASRFREAGFEVEVAMNGEEGVEKLRNGFRPDVVSLDVIMPRKSGFEVLAQIQQEQLMRGGIIVMLSNVSDKHDIQKGKRMGAHGYFVKVSHTPSQIVDKIESLLQI</sequence>
<name>A0A2H0TDP3_9BACT</name>
<comment type="caution">
    <text evidence="4">The sequence shown here is derived from an EMBL/GenBank/DDBJ whole genome shotgun (WGS) entry which is preliminary data.</text>
</comment>
<feature type="modified residue" description="4-aspartylphosphate" evidence="2">
    <location>
        <position position="65"/>
    </location>
</feature>
<evidence type="ECO:0000313" key="4">
    <source>
        <dbReference type="EMBL" id="PIR69657.1"/>
    </source>
</evidence>
<dbReference type="SMART" id="SM00448">
    <property type="entry name" value="REC"/>
    <property type="match status" value="1"/>
</dbReference>
<organism evidence="4 5">
    <name type="scientific">Candidatus Niyogibacteria bacterium CG10_big_fil_rev_8_21_14_0_10_46_36</name>
    <dbReference type="NCBI Taxonomy" id="1974726"/>
    <lineage>
        <taxon>Bacteria</taxon>
        <taxon>Candidatus Niyogiibacteriota</taxon>
    </lineage>
</organism>
<dbReference type="EMBL" id="PFCO01000004">
    <property type="protein sequence ID" value="PIR69657.1"/>
    <property type="molecule type" value="Genomic_DNA"/>
</dbReference>
<dbReference type="InterPro" id="IPR050595">
    <property type="entry name" value="Bact_response_regulator"/>
</dbReference>
<dbReference type="PROSITE" id="PS50110">
    <property type="entry name" value="RESPONSE_REGULATORY"/>
    <property type="match status" value="1"/>
</dbReference>
<evidence type="ECO:0000313" key="5">
    <source>
        <dbReference type="Proteomes" id="UP000231503"/>
    </source>
</evidence>
<accession>A0A2H0TDP3</accession>
<evidence type="ECO:0000259" key="3">
    <source>
        <dbReference type="PROSITE" id="PS50110"/>
    </source>
</evidence>
<dbReference type="SUPFAM" id="SSF52172">
    <property type="entry name" value="CheY-like"/>
    <property type="match status" value="1"/>
</dbReference>
<keyword evidence="1 2" id="KW-0597">Phosphoprotein</keyword>
<reference evidence="5" key="1">
    <citation type="submission" date="2017-09" db="EMBL/GenBank/DDBJ databases">
        <title>Depth-based differentiation of microbial function through sediment-hosted aquifers and enrichment of novel symbionts in the deep terrestrial subsurface.</title>
        <authorList>
            <person name="Probst A.J."/>
            <person name="Ladd B."/>
            <person name="Jarett J.K."/>
            <person name="Geller-Mcgrath D.E."/>
            <person name="Sieber C.M.K."/>
            <person name="Emerson J.B."/>
            <person name="Anantharaman K."/>
            <person name="Thomas B.C."/>
            <person name="Malmstrom R."/>
            <person name="Stieglmeier M."/>
            <person name="Klingl A."/>
            <person name="Woyke T."/>
            <person name="Ryan C.M."/>
            <person name="Banfield J.F."/>
        </authorList>
    </citation>
    <scope>NUCLEOTIDE SEQUENCE [LARGE SCALE GENOMIC DNA]</scope>
</reference>
<evidence type="ECO:0000256" key="1">
    <source>
        <dbReference type="ARBA" id="ARBA00022553"/>
    </source>
</evidence>
<gene>
    <name evidence="4" type="ORF">COU47_02005</name>
</gene>
<proteinExistence type="predicted"/>
<dbReference type="GO" id="GO:0000160">
    <property type="term" value="P:phosphorelay signal transduction system"/>
    <property type="evidence" value="ECO:0007669"/>
    <property type="project" value="InterPro"/>
</dbReference>
<evidence type="ECO:0000256" key="2">
    <source>
        <dbReference type="PROSITE-ProRule" id="PRU00169"/>
    </source>
</evidence>
<protein>
    <submittedName>
        <fullName evidence="4">Two-component system response regulator</fullName>
    </submittedName>
</protein>
<dbReference type="InterPro" id="IPR001789">
    <property type="entry name" value="Sig_transdc_resp-reg_receiver"/>
</dbReference>
<dbReference type="Gene3D" id="3.40.50.2300">
    <property type="match status" value="1"/>
</dbReference>
<feature type="domain" description="Response regulatory" evidence="3">
    <location>
        <begin position="15"/>
        <end position="132"/>
    </location>
</feature>
<dbReference type="Pfam" id="PF00072">
    <property type="entry name" value="Response_reg"/>
    <property type="match status" value="1"/>
</dbReference>
<dbReference type="PANTHER" id="PTHR44591:SF3">
    <property type="entry name" value="RESPONSE REGULATORY DOMAIN-CONTAINING PROTEIN"/>
    <property type="match status" value="1"/>
</dbReference>
<dbReference type="Proteomes" id="UP000231503">
    <property type="component" value="Unassembled WGS sequence"/>
</dbReference>
<dbReference type="PANTHER" id="PTHR44591">
    <property type="entry name" value="STRESS RESPONSE REGULATOR PROTEIN 1"/>
    <property type="match status" value="1"/>
</dbReference>